<evidence type="ECO:0000259" key="9">
    <source>
        <dbReference type="Pfam" id="PF02838"/>
    </source>
</evidence>
<organism evidence="10 11">
    <name type="scientific">Portibacter lacus</name>
    <dbReference type="NCBI Taxonomy" id="1099794"/>
    <lineage>
        <taxon>Bacteria</taxon>
        <taxon>Pseudomonadati</taxon>
        <taxon>Bacteroidota</taxon>
        <taxon>Saprospiria</taxon>
        <taxon>Saprospirales</taxon>
        <taxon>Haliscomenobacteraceae</taxon>
        <taxon>Portibacter</taxon>
    </lineage>
</organism>
<reference evidence="10" key="2">
    <citation type="submission" date="2023-01" db="EMBL/GenBank/DDBJ databases">
        <title>Draft genome sequence of Portibacter lacus strain NBRC 108769.</title>
        <authorList>
            <person name="Sun Q."/>
            <person name="Mori K."/>
        </authorList>
    </citation>
    <scope>NUCLEOTIDE SEQUENCE</scope>
    <source>
        <strain evidence="10">NBRC 108769</strain>
    </source>
</reference>
<dbReference type="PANTHER" id="PTHR22600:SF57">
    <property type="entry name" value="BETA-N-ACETYLHEXOSAMINIDASE"/>
    <property type="match status" value="1"/>
</dbReference>
<gene>
    <name evidence="10" type="ORF">GCM10007940_44070</name>
</gene>
<dbReference type="GO" id="GO:0004563">
    <property type="term" value="F:beta-N-acetylhexosaminidase activity"/>
    <property type="evidence" value="ECO:0007669"/>
    <property type="project" value="UniProtKB-EC"/>
</dbReference>
<dbReference type="GO" id="GO:0016020">
    <property type="term" value="C:membrane"/>
    <property type="evidence" value="ECO:0007669"/>
    <property type="project" value="TreeGrafter"/>
</dbReference>
<dbReference type="Pfam" id="PF02838">
    <property type="entry name" value="Glyco_hydro_20b"/>
    <property type="match status" value="1"/>
</dbReference>
<dbReference type="EC" id="3.2.1.52" evidence="3"/>
<dbReference type="InterPro" id="IPR015882">
    <property type="entry name" value="HEX_bac_N"/>
</dbReference>
<evidence type="ECO:0000256" key="6">
    <source>
        <dbReference type="PIRSR" id="PIRSR625705-1"/>
    </source>
</evidence>
<evidence type="ECO:0000313" key="10">
    <source>
        <dbReference type="EMBL" id="GLR19791.1"/>
    </source>
</evidence>
<dbReference type="InterPro" id="IPR015883">
    <property type="entry name" value="Glyco_hydro_20_cat"/>
</dbReference>
<dbReference type="SUPFAM" id="SSF51445">
    <property type="entry name" value="(Trans)glycosidases"/>
    <property type="match status" value="1"/>
</dbReference>
<evidence type="ECO:0000256" key="4">
    <source>
        <dbReference type="ARBA" id="ARBA00022801"/>
    </source>
</evidence>
<feature type="coiled-coil region" evidence="7">
    <location>
        <begin position="575"/>
        <end position="602"/>
    </location>
</feature>
<feature type="active site" description="Proton donor" evidence="6">
    <location>
        <position position="250"/>
    </location>
</feature>
<evidence type="ECO:0000256" key="5">
    <source>
        <dbReference type="ARBA" id="ARBA00023295"/>
    </source>
</evidence>
<dbReference type="PANTHER" id="PTHR22600">
    <property type="entry name" value="BETA-HEXOSAMINIDASE"/>
    <property type="match status" value="1"/>
</dbReference>
<keyword evidence="11" id="KW-1185">Reference proteome</keyword>
<keyword evidence="4" id="KW-0378">Hydrolase</keyword>
<accession>A0AA37SVV8</accession>
<feature type="domain" description="Glycoside hydrolase family 20 catalytic" evidence="8">
    <location>
        <begin position="110"/>
        <end position="317"/>
    </location>
</feature>
<feature type="coiled-coil region" evidence="7">
    <location>
        <begin position="506"/>
        <end position="536"/>
    </location>
</feature>
<dbReference type="InterPro" id="IPR025705">
    <property type="entry name" value="Beta_hexosaminidase_sua/sub"/>
</dbReference>
<evidence type="ECO:0000256" key="7">
    <source>
        <dbReference type="SAM" id="Coils"/>
    </source>
</evidence>
<dbReference type="Gene3D" id="3.20.20.80">
    <property type="entry name" value="Glycosidases"/>
    <property type="match status" value="1"/>
</dbReference>
<reference evidence="10" key="1">
    <citation type="journal article" date="2014" name="Int. J. Syst. Evol. Microbiol.">
        <title>Complete genome sequence of Corynebacterium casei LMG S-19264T (=DSM 44701T), isolated from a smear-ripened cheese.</title>
        <authorList>
            <consortium name="US DOE Joint Genome Institute (JGI-PGF)"/>
            <person name="Walter F."/>
            <person name="Albersmeier A."/>
            <person name="Kalinowski J."/>
            <person name="Ruckert C."/>
        </authorList>
    </citation>
    <scope>NUCLEOTIDE SEQUENCE</scope>
    <source>
        <strain evidence="10">NBRC 108769</strain>
    </source>
</reference>
<evidence type="ECO:0000313" key="11">
    <source>
        <dbReference type="Proteomes" id="UP001156666"/>
    </source>
</evidence>
<dbReference type="AlphaFoldDB" id="A0AA37SVV8"/>
<comment type="catalytic activity">
    <reaction evidence="1">
        <text>Hydrolysis of terminal non-reducing N-acetyl-D-hexosamine residues in N-acetyl-beta-D-hexosaminides.</text>
        <dbReference type="EC" id="3.2.1.52"/>
    </reaction>
</comment>
<dbReference type="InterPro" id="IPR029018">
    <property type="entry name" value="Hex-like_dom2"/>
</dbReference>
<dbReference type="Proteomes" id="UP001156666">
    <property type="component" value="Unassembled WGS sequence"/>
</dbReference>
<dbReference type="EMBL" id="BSOH01000036">
    <property type="protein sequence ID" value="GLR19791.1"/>
    <property type="molecule type" value="Genomic_DNA"/>
</dbReference>
<evidence type="ECO:0000256" key="1">
    <source>
        <dbReference type="ARBA" id="ARBA00001231"/>
    </source>
</evidence>
<dbReference type="Pfam" id="PF00728">
    <property type="entry name" value="Glyco_hydro_20"/>
    <property type="match status" value="1"/>
</dbReference>
<sequence length="647" mass="75138">MLLQGSSSLNPESINSYYSENNETVRGIAKLFKKIENEKDSPVKITIDDASNINTEGYHLKIDNEKISITAKDNAGAMYGLITLSQLIQDAVDQNVNLPMVDIEDFPLLAYRAIHLDVKHHMETLDYYYELMDRLAAYKINGIIAEVEDKIKYVRQPKVASEDALTIEEWEKLSKYAKERNIEISPLVQGIGHASFVLKHDEYRELRDDPESDWAFNPLDPKTYEVQFDLYLDALEALPDGKYLHIGGDEVHTSGRQSEKSALELQLIWLDKVCKFAEEQGRIPIFWDDMPLKHANVYRPMFDRNISPEKVDSIWETNEHELVKFIDKFPKNCVYMRWNYQTPETYGNLKAMEWFSSHGFQVMGATAGQTRWSLMPQNEGNISNIRSFALSSIEKNLDGLLLTLWDDDSPHFELYIRGIIAFSEYTWSGDQRTKEEFKEAYRQRTFGSEFSGNEYAFIDRLEGPVAHWKNALLIEGKQRNQLRKLEDPLSEASIELPSKNAKGEWAKKHEKRLENARKQLAELDTVEQRIALLKKESNRNPYTLEMYEQVTKLVQFSYEGLLKLETYDLATGDTENAALEDIKKMNTDFDELREKLETVYAKARVLNKPANYILDQDHHTHNANQSLNFDWQFYPEMLLLEKIQTIE</sequence>
<dbReference type="InterPro" id="IPR017853">
    <property type="entry name" value="GH"/>
</dbReference>
<evidence type="ECO:0000259" key="8">
    <source>
        <dbReference type="Pfam" id="PF00728"/>
    </source>
</evidence>
<evidence type="ECO:0000256" key="2">
    <source>
        <dbReference type="ARBA" id="ARBA00006285"/>
    </source>
</evidence>
<proteinExistence type="inferred from homology"/>
<feature type="domain" description="Beta-hexosaminidase bacterial type N-terminal" evidence="9">
    <location>
        <begin position="25"/>
        <end position="105"/>
    </location>
</feature>
<evidence type="ECO:0000256" key="3">
    <source>
        <dbReference type="ARBA" id="ARBA00012663"/>
    </source>
</evidence>
<keyword evidence="7" id="KW-0175">Coiled coil</keyword>
<dbReference type="PRINTS" id="PR00738">
    <property type="entry name" value="GLHYDRLASE20"/>
</dbReference>
<comment type="caution">
    <text evidence="10">The sequence shown here is derived from an EMBL/GenBank/DDBJ whole genome shotgun (WGS) entry which is preliminary data.</text>
</comment>
<dbReference type="GO" id="GO:0030203">
    <property type="term" value="P:glycosaminoglycan metabolic process"/>
    <property type="evidence" value="ECO:0007669"/>
    <property type="project" value="TreeGrafter"/>
</dbReference>
<dbReference type="Gene3D" id="3.30.379.10">
    <property type="entry name" value="Chitobiase/beta-hexosaminidase domain 2-like"/>
    <property type="match status" value="1"/>
</dbReference>
<name>A0AA37SVV8_9BACT</name>
<dbReference type="SUPFAM" id="SSF55545">
    <property type="entry name" value="beta-N-acetylhexosaminidase-like domain"/>
    <property type="match status" value="1"/>
</dbReference>
<keyword evidence="5" id="KW-0326">Glycosidase</keyword>
<comment type="similarity">
    <text evidence="2">Belongs to the glycosyl hydrolase 20 family.</text>
</comment>
<protein>
    <recommendedName>
        <fullName evidence="3">beta-N-acetylhexosaminidase</fullName>
        <ecNumber evidence="3">3.2.1.52</ecNumber>
    </recommendedName>
</protein>
<dbReference type="GO" id="GO:0005975">
    <property type="term" value="P:carbohydrate metabolic process"/>
    <property type="evidence" value="ECO:0007669"/>
    <property type="project" value="InterPro"/>
</dbReference>